<protein>
    <submittedName>
        <fullName evidence="6">Uncharacterized protein</fullName>
    </submittedName>
</protein>
<keyword evidence="7" id="KW-1185">Reference proteome</keyword>
<evidence type="ECO:0000259" key="5">
    <source>
        <dbReference type="Pfam" id="PF18887"/>
    </source>
</evidence>
<evidence type="ECO:0000259" key="4">
    <source>
        <dbReference type="Pfam" id="PF18676"/>
    </source>
</evidence>
<dbReference type="InterPro" id="IPR013517">
    <property type="entry name" value="FG-GAP"/>
</dbReference>
<dbReference type="PANTHER" id="PTHR36220">
    <property type="entry name" value="UNNAMED PRODUCT"/>
    <property type="match status" value="1"/>
</dbReference>
<dbReference type="Pfam" id="PF18887">
    <property type="entry name" value="MBG_3"/>
    <property type="match status" value="1"/>
</dbReference>
<organism evidence="6 7">
    <name type="scientific">Brevifollis gellanilyticus</name>
    <dbReference type="NCBI Taxonomy" id="748831"/>
    <lineage>
        <taxon>Bacteria</taxon>
        <taxon>Pseudomonadati</taxon>
        <taxon>Verrucomicrobiota</taxon>
        <taxon>Verrucomicrobiia</taxon>
        <taxon>Verrucomicrobiales</taxon>
        <taxon>Verrucomicrobiaceae</taxon>
    </lineage>
</organism>
<dbReference type="InterPro" id="IPR041286">
    <property type="entry name" value="MBG_2"/>
</dbReference>
<dbReference type="NCBIfam" id="NF012200">
    <property type="entry name" value="choice_anch_D"/>
    <property type="match status" value="3"/>
</dbReference>
<dbReference type="EMBL" id="BKAG01000004">
    <property type="protein sequence ID" value="GEP41612.1"/>
    <property type="molecule type" value="Genomic_DNA"/>
</dbReference>
<dbReference type="Pfam" id="PF14312">
    <property type="entry name" value="FG-GAP_2"/>
    <property type="match status" value="5"/>
</dbReference>
<dbReference type="InterPro" id="IPR028994">
    <property type="entry name" value="Integrin_alpha_N"/>
</dbReference>
<dbReference type="Pfam" id="PF18676">
    <property type="entry name" value="MBG_2"/>
    <property type="match status" value="1"/>
</dbReference>
<accession>A0A512M4F6</accession>
<dbReference type="Gene3D" id="2.60.40.10">
    <property type="entry name" value="Immunoglobulins"/>
    <property type="match status" value="3"/>
</dbReference>
<evidence type="ECO:0000313" key="6">
    <source>
        <dbReference type="EMBL" id="GEP41612.1"/>
    </source>
</evidence>
<feature type="domain" description="MBG" evidence="5">
    <location>
        <begin position="1039"/>
        <end position="1098"/>
    </location>
</feature>
<dbReference type="InterPro" id="IPR013783">
    <property type="entry name" value="Ig-like_fold"/>
</dbReference>
<feature type="domain" description="MBG" evidence="4">
    <location>
        <begin position="1106"/>
        <end position="1185"/>
    </location>
</feature>
<sequence>MTFQTGASYSQAPDAPEIRVSYNGLEIVNGDSTPNPYDNTEIFMTVNDLSWRVFTVHNTGTAPLTVGNVTLAGPDAGLFSISQQPVSPVPPNGSTSFEIRITPPGNGPYNASVNFSNDDSDENPYSFSIRGVVPPPAPQNLYLSGQHGFTEGNFPGTVVSEAYTLYSRELYTYTLVPGYQDTDNAAFVISGNRLCLKGVADYEQKNRYFVRIRASPTGQPENFLERSFEIPIEDVVDETAFQVAQQAYFKAHNTGAGDKLGYSVAVSGNTVVVGAPAEDSSSTGVNSTSDEAATDSGAAYVFVYDQGAWTQQAYLKAGNAGANDQFGYAVAISGDTLVVGAPFEDSASGTPDESAENAGAAYVFTRSAGAWSQAAYLKASHPGADDRFGSAVGAAGKTVVVGAWGEDGSATGVNGTPDNNATDAGAAYIFSRAEANGAWIQQAYLKAGNTGAGDQFGWSVAVSEDTVVIGAPKEDSSLTGVNAAFNENAANAGAAYVFTRSGGTWGQQAYLKAGNAGASDAFGWAVAASGDSLIVGAPNENTGNGVINGATNELAPSNGAAYVFVRNSAQWTQEAFLKTGYTGVNVQGGYSVGLSGDTAVMGIPRDSFEAKGVVVSGSYVTPGQTASGAARVFKRTNGTWGWQNYVKANNCHKDDRFGAAVAVSGDTVIMTAPEEDNSGTGMNTFPNLEAALSGAGYIYRVPHTTEIAVSGNGTYITNGDISPALADHTDYGAVPVAGAQSLHTFTVRNTGTAPLTLGEPILSGPQADDFSVSVPLPSSVPAADSVTFQVMFDPGATGLRSATLSLANGDANESPFVFNIQGSGTDHQIAVSGNSVNIARSDTTPSLNDHTDHGVVAVGMESRVRTFTVQCLGTTPLTLGSIVLSDNSAGAFSITAQPSASVAAGSSTTFQITFNPQSAGAHEATVSIGNDAGDHAPFTFSIRGHGIVTAQMAQTITFNLPAAIYANQGPVVLSAQASSGLPVIFSIASGPATIDGDMLTLNDVGTVKINATQPGDDNYKAAPVVSKTLRVELAPSTARLVDLLHVYDGEPHAARVLGGTGEIVLHYTVNKVATTTAPVNAGTYAVKAIVGGKTLTGSLVIAKVPLQVIPDSHRRFIGQDNPPLTVRYAGFVGEDTENSAFALPGAKRPVLSTSAKTASPGGVYPIKATGAALTNYLPVYVNGSLFVETFAGPYEALLESTNHLPGAKVEFAVAASSATLSGKLTVPGEPAPLSFTGTLTVDAENEKATGSIKPVVKGSNTYAVTFELPLKADFESELRINSTLTAQTAEGRRLWVPATSQQTLFAGEHTMILAPALPAGPDVPAGSGHATAKIDSKAVLKIAGKLADGTTLTASLLPDEHVGYRLFAQPYARAGSYLAGWLDFEEHPQLTNRVYVPASAGCDLCWAKDGRAADKSYRDDFGPVLTRVTVDPWIVPGKTATLASLLGLPGDGTFGVAHSGFASASLLNLPLEAKLNAANKVTITSPVTVPANLTKWTATITAATGVFSGSFELVDAGKKRTVPISGVLRQAHGTGGAIGAGHTLVPALPTASSNETISGAIQFTP</sequence>
<proteinExistence type="predicted"/>
<dbReference type="Gene3D" id="2.130.10.130">
    <property type="entry name" value="Integrin alpha, N-terminal"/>
    <property type="match status" value="2"/>
</dbReference>
<evidence type="ECO:0000313" key="7">
    <source>
        <dbReference type="Proteomes" id="UP000321577"/>
    </source>
</evidence>
<dbReference type="InterPro" id="IPR013519">
    <property type="entry name" value="Int_alpha_beta-p"/>
</dbReference>
<evidence type="ECO:0000256" key="3">
    <source>
        <dbReference type="ARBA" id="ARBA00023180"/>
    </source>
</evidence>
<evidence type="ECO:0000256" key="2">
    <source>
        <dbReference type="ARBA" id="ARBA00022737"/>
    </source>
</evidence>
<dbReference type="PANTHER" id="PTHR36220:SF1">
    <property type="entry name" value="GAMMA TUBULIN COMPLEX COMPONENT C-TERMINAL DOMAIN-CONTAINING PROTEIN"/>
    <property type="match status" value="1"/>
</dbReference>
<comment type="caution">
    <text evidence="6">The sequence shown here is derived from an EMBL/GenBank/DDBJ whole genome shotgun (WGS) entry which is preliminary data.</text>
</comment>
<reference evidence="6 7" key="1">
    <citation type="submission" date="2019-07" db="EMBL/GenBank/DDBJ databases">
        <title>Whole genome shotgun sequence of Brevifollis gellanilyticus NBRC 108608.</title>
        <authorList>
            <person name="Hosoyama A."/>
            <person name="Uohara A."/>
            <person name="Ohji S."/>
            <person name="Ichikawa N."/>
        </authorList>
    </citation>
    <scope>NUCLEOTIDE SEQUENCE [LARGE SCALE GENOMIC DNA]</scope>
    <source>
        <strain evidence="6 7">NBRC 108608</strain>
    </source>
</reference>
<dbReference type="InterPro" id="IPR017868">
    <property type="entry name" value="Filamin/ABP280_repeat-like"/>
</dbReference>
<dbReference type="PROSITE" id="PS50194">
    <property type="entry name" value="FILAMIN_REPEAT"/>
    <property type="match status" value="2"/>
</dbReference>
<name>A0A512M4F6_9BACT</name>
<dbReference type="SMART" id="SM00191">
    <property type="entry name" value="Int_alpha"/>
    <property type="match status" value="5"/>
</dbReference>
<keyword evidence="2" id="KW-0677">Repeat</keyword>
<evidence type="ECO:0000256" key="1">
    <source>
        <dbReference type="ARBA" id="ARBA00022729"/>
    </source>
</evidence>
<dbReference type="Proteomes" id="UP000321577">
    <property type="component" value="Unassembled WGS sequence"/>
</dbReference>
<keyword evidence="1" id="KW-0732">Signal</keyword>
<gene>
    <name evidence="6" type="ORF">BGE01nite_09030</name>
</gene>
<dbReference type="InterPro" id="IPR043772">
    <property type="entry name" value="MBG_3"/>
</dbReference>
<keyword evidence="3" id="KW-0325">Glycoprotein</keyword>